<name>A0A1G4IIG8_TRYEQ</name>
<gene>
    <name evidence="1" type="ORF">TEOVI_000386800</name>
</gene>
<accession>A0A1G4IIG8</accession>
<proteinExistence type="predicted"/>
<dbReference type="VEuPathDB" id="TriTrypDB:TEOVI_000386800"/>
<organism evidence="1 2">
    <name type="scientific">Trypanosoma equiperdum</name>
    <dbReference type="NCBI Taxonomy" id="5694"/>
    <lineage>
        <taxon>Eukaryota</taxon>
        <taxon>Discoba</taxon>
        <taxon>Euglenozoa</taxon>
        <taxon>Kinetoplastea</taxon>
        <taxon>Metakinetoplastina</taxon>
        <taxon>Trypanosomatida</taxon>
        <taxon>Trypanosomatidae</taxon>
        <taxon>Trypanosoma</taxon>
    </lineage>
</organism>
<sequence length="270" mass="31598">MFSRRRKVAVVAERPSLTWHLMREEYHPIFVTDSSERIEYWYNKLATQHQRENFRRICKEISQQDPERGLPKMSALYSLQYCICEADSMIRHYGFMFSVLGKKLARLWIMHDASHRDKNTFTELFTGLQTDFIPKSVMKTDFQPPEQGDYEGIDRSHFLSSIDWFNPESKRNLPRVDIQKFGNKIASTRASLPVKKPKNQFDGVSPLAVLGYTGDLDTEIEKLREKQQKSEEAERYYVEDGCTVYVAGRKENRRAATLSKNRVIATFYGD</sequence>
<dbReference type="RefSeq" id="XP_067082808.1">
    <property type="nucleotide sequence ID" value="XM_067226707.1"/>
</dbReference>
<evidence type="ECO:0000313" key="1">
    <source>
        <dbReference type="EMBL" id="SCU72292.1"/>
    </source>
</evidence>
<keyword evidence="2" id="KW-1185">Reference proteome</keyword>
<dbReference type="AlphaFoldDB" id="A0A1G4IIG8"/>
<reference evidence="1" key="1">
    <citation type="submission" date="2016-09" db="EMBL/GenBank/DDBJ databases">
        <authorList>
            <person name="Hebert L."/>
            <person name="Moumen B."/>
        </authorList>
    </citation>
    <scope>NUCLEOTIDE SEQUENCE [LARGE SCALE GENOMIC DNA]</scope>
    <source>
        <strain evidence="1">OVI</strain>
    </source>
</reference>
<dbReference type="EMBL" id="CZPT02001829">
    <property type="protein sequence ID" value="SCU72292.1"/>
    <property type="molecule type" value="Genomic_DNA"/>
</dbReference>
<evidence type="ECO:0000313" key="2">
    <source>
        <dbReference type="Proteomes" id="UP000195570"/>
    </source>
</evidence>
<dbReference type="Proteomes" id="UP000195570">
    <property type="component" value="Unassembled WGS sequence"/>
</dbReference>
<comment type="caution">
    <text evidence="1">The sequence shown here is derived from an EMBL/GenBank/DDBJ whole genome shotgun (WGS) entry which is preliminary data.</text>
</comment>
<protein>
    <submittedName>
        <fullName evidence="1">Uncharacterized protein</fullName>
    </submittedName>
</protein>
<dbReference type="GeneID" id="92377808"/>